<organism evidence="2 3">
    <name type="scientific">Plastoroseomonas arctica</name>
    <dbReference type="NCBI Taxonomy" id="1509237"/>
    <lineage>
        <taxon>Bacteria</taxon>
        <taxon>Pseudomonadati</taxon>
        <taxon>Pseudomonadota</taxon>
        <taxon>Alphaproteobacteria</taxon>
        <taxon>Acetobacterales</taxon>
        <taxon>Acetobacteraceae</taxon>
        <taxon>Plastoroseomonas</taxon>
    </lineage>
</organism>
<reference evidence="2" key="1">
    <citation type="submission" date="2020-01" db="EMBL/GenBank/DDBJ databases">
        <authorList>
            <person name="Rat A."/>
        </authorList>
    </citation>
    <scope>NUCLEOTIDE SEQUENCE</scope>
    <source>
        <strain evidence="2">LMG 28251</strain>
    </source>
</reference>
<dbReference type="RefSeq" id="WP_211875353.1">
    <property type="nucleotide sequence ID" value="NZ_JAAEDH010000019.1"/>
</dbReference>
<name>A0AAF1JZ78_9PROT</name>
<protein>
    <submittedName>
        <fullName evidence="2">Uncharacterized protein</fullName>
    </submittedName>
</protein>
<dbReference type="Proteomes" id="UP001196068">
    <property type="component" value="Unassembled WGS sequence"/>
</dbReference>
<feature type="compositionally biased region" description="Basic residues" evidence="1">
    <location>
        <begin position="134"/>
        <end position="144"/>
    </location>
</feature>
<proteinExistence type="predicted"/>
<reference evidence="2" key="2">
    <citation type="journal article" date="2021" name="Syst. Appl. Microbiol.">
        <title>Roseomonas hellenica sp. nov., isolated from roots of wild-growing Alkanna tinctoria.</title>
        <authorList>
            <person name="Rat A."/>
            <person name="Naranjo H.D."/>
            <person name="Lebbe L."/>
            <person name="Cnockaert M."/>
            <person name="Krigas N."/>
            <person name="Grigoriadou K."/>
            <person name="Maloupa E."/>
            <person name="Willems A."/>
        </authorList>
    </citation>
    <scope>NUCLEOTIDE SEQUENCE</scope>
    <source>
        <strain evidence="2">LMG 28251</strain>
    </source>
</reference>
<sequence length="144" mass="15373">MAVQIYLIHLRTSFQQDEDARGALADLTLQVGGFVLMATNAGSLIAAFDEQWVGFFRQHRAVEFCGAVNVDPSGAAASKLRDLFAANVAAQLAGRPAANAGATGRDGAARHRPLRWHRPSEPPAMNDSGISISTRHHARHHPGG</sequence>
<feature type="region of interest" description="Disordered" evidence="1">
    <location>
        <begin position="97"/>
        <end position="144"/>
    </location>
</feature>
<comment type="caution">
    <text evidence="2">The sequence shown here is derived from an EMBL/GenBank/DDBJ whole genome shotgun (WGS) entry which is preliminary data.</text>
</comment>
<evidence type="ECO:0000256" key="1">
    <source>
        <dbReference type="SAM" id="MobiDB-lite"/>
    </source>
</evidence>
<evidence type="ECO:0000313" key="3">
    <source>
        <dbReference type="Proteomes" id="UP001196068"/>
    </source>
</evidence>
<gene>
    <name evidence="2" type="ORF">GXW79_15500</name>
</gene>
<accession>A0AAF1JZ78</accession>
<dbReference type="AlphaFoldDB" id="A0AAF1JZ78"/>
<keyword evidence="3" id="KW-1185">Reference proteome</keyword>
<evidence type="ECO:0000313" key="2">
    <source>
        <dbReference type="EMBL" id="MBR0656485.1"/>
    </source>
</evidence>
<dbReference type="EMBL" id="JAAEDH010000019">
    <property type="protein sequence ID" value="MBR0656485.1"/>
    <property type="molecule type" value="Genomic_DNA"/>
</dbReference>